<dbReference type="InterPro" id="IPR020449">
    <property type="entry name" value="Tscrpt_reg_AraC-type_HTH"/>
</dbReference>
<organism evidence="5 6">
    <name type="scientific">Sphingobium subterraneum</name>
    <dbReference type="NCBI Taxonomy" id="627688"/>
    <lineage>
        <taxon>Bacteria</taxon>
        <taxon>Pseudomonadati</taxon>
        <taxon>Pseudomonadota</taxon>
        <taxon>Alphaproteobacteria</taxon>
        <taxon>Sphingomonadales</taxon>
        <taxon>Sphingomonadaceae</taxon>
        <taxon>Sphingobium</taxon>
    </lineage>
</organism>
<dbReference type="GO" id="GO:0003700">
    <property type="term" value="F:DNA-binding transcription factor activity"/>
    <property type="evidence" value="ECO:0007669"/>
    <property type="project" value="InterPro"/>
</dbReference>
<comment type="caution">
    <text evidence="5">The sequence shown here is derived from an EMBL/GenBank/DDBJ whole genome shotgun (WGS) entry which is preliminary data.</text>
</comment>
<dbReference type="GO" id="GO:0043565">
    <property type="term" value="F:sequence-specific DNA binding"/>
    <property type="evidence" value="ECO:0007669"/>
    <property type="project" value="InterPro"/>
</dbReference>
<dbReference type="SUPFAM" id="SSF46689">
    <property type="entry name" value="Homeodomain-like"/>
    <property type="match status" value="1"/>
</dbReference>
<dbReference type="EMBL" id="JACIJP010000006">
    <property type="protein sequence ID" value="MBB6125349.1"/>
    <property type="molecule type" value="Genomic_DNA"/>
</dbReference>
<dbReference type="Pfam" id="PF12833">
    <property type="entry name" value="HTH_18"/>
    <property type="match status" value="1"/>
</dbReference>
<feature type="domain" description="HTH araC/xylS-type" evidence="4">
    <location>
        <begin position="160"/>
        <end position="258"/>
    </location>
</feature>
<proteinExistence type="predicted"/>
<dbReference type="InterPro" id="IPR050204">
    <property type="entry name" value="AraC_XylS_family_regulators"/>
</dbReference>
<keyword evidence="2" id="KW-0238">DNA-binding</keyword>
<gene>
    <name evidence="5" type="ORF">FHS92_003110</name>
</gene>
<keyword evidence="1" id="KW-0805">Transcription regulation</keyword>
<dbReference type="InterPro" id="IPR009057">
    <property type="entry name" value="Homeodomain-like_sf"/>
</dbReference>
<evidence type="ECO:0000259" key="4">
    <source>
        <dbReference type="PROSITE" id="PS01124"/>
    </source>
</evidence>
<dbReference type="SMART" id="SM00342">
    <property type="entry name" value="HTH_ARAC"/>
    <property type="match status" value="1"/>
</dbReference>
<evidence type="ECO:0000256" key="2">
    <source>
        <dbReference type="ARBA" id="ARBA00023125"/>
    </source>
</evidence>
<name>A0A841J2D9_9SPHN</name>
<evidence type="ECO:0000256" key="3">
    <source>
        <dbReference type="ARBA" id="ARBA00023163"/>
    </source>
</evidence>
<dbReference type="PANTHER" id="PTHR46796">
    <property type="entry name" value="HTH-TYPE TRANSCRIPTIONAL ACTIVATOR RHAS-RELATED"/>
    <property type="match status" value="1"/>
</dbReference>
<dbReference type="AlphaFoldDB" id="A0A841J2D9"/>
<keyword evidence="6" id="KW-1185">Reference proteome</keyword>
<protein>
    <submittedName>
        <fullName evidence="5">AraC family transcriptional regulator</fullName>
    </submittedName>
</protein>
<dbReference type="Proteomes" id="UP000552700">
    <property type="component" value="Unassembled WGS sequence"/>
</dbReference>
<evidence type="ECO:0000256" key="1">
    <source>
        <dbReference type="ARBA" id="ARBA00023015"/>
    </source>
</evidence>
<keyword evidence="3" id="KW-0804">Transcription</keyword>
<evidence type="ECO:0000313" key="5">
    <source>
        <dbReference type="EMBL" id="MBB6125349.1"/>
    </source>
</evidence>
<dbReference type="PROSITE" id="PS01124">
    <property type="entry name" value="HTH_ARAC_FAMILY_2"/>
    <property type="match status" value="1"/>
</dbReference>
<reference evidence="5 6" key="1">
    <citation type="submission" date="2020-08" db="EMBL/GenBank/DDBJ databases">
        <title>Genomic Encyclopedia of Type Strains, Phase IV (KMG-IV): sequencing the most valuable type-strain genomes for metagenomic binning, comparative biology and taxonomic classification.</title>
        <authorList>
            <person name="Goeker M."/>
        </authorList>
    </citation>
    <scope>NUCLEOTIDE SEQUENCE [LARGE SCALE GENOMIC DNA]</scope>
    <source>
        <strain evidence="5 6">DSM 102255</strain>
    </source>
</reference>
<dbReference type="Gene3D" id="1.10.10.60">
    <property type="entry name" value="Homeodomain-like"/>
    <property type="match status" value="2"/>
</dbReference>
<dbReference type="InterPro" id="IPR018060">
    <property type="entry name" value="HTH_AraC"/>
</dbReference>
<dbReference type="PANTHER" id="PTHR46796:SF13">
    <property type="entry name" value="HTH-TYPE TRANSCRIPTIONAL ACTIVATOR RHAS"/>
    <property type="match status" value="1"/>
</dbReference>
<accession>A0A841J2D9</accession>
<dbReference type="PRINTS" id="PR00032">
    <property type="entry name" value="HTHARAC"/>
</dbReference>
<evidence type="ECO:0000313" key="6">
    <source>
        <dbReference type="Proteomes" id="UP000552700"/>
    </source>
</evidence>
<sequence length="261" mass="29272">MEYQWGNEQFVFEADGYNLQYRLLPHQLNLHGHCDEGDDVTLGKMTFLPPGGRLLVNPTEEEHSARVLVCRIEDEALTGALAKAWENLRANQPPTIDDPDACHSLHRISLEIMYPRASTALMVEGCLRMALASILRWSLSEPNFMIREVVGGSLLDTELARLESFIDEAEDIIPSAHDLAGELGISASHLRRKFRVTTGLTVHEFVMRRKVAQAQNLLLNSTLSMKSIAYRLGFSSPSTFSIAFHRMVGVSPTHFRQSANR</sequence>